<dbReference type="GeneID" id="25324240"/>
<dbReference type="PANTHER" id="PTHR12496:SF0">
    <property type="entry name" value="METHYLTRANSFERASE DOMAIN-CONTAINING PROTEIN"/>
    <property type="match status" value="1"/>
</dbReference>
<dbReference type="InterPro" id="IPR052220">
    <property type="entry name" value="METTL25"/>
</dbReference>
<feature type="region of interest" description="Disordered" evidence="1">
    <location>
        <begin position="340"/>
        <end position="366"/>
    </location>
</feature>
<dbReference type="Pfam" id="PF13679">
    <property type="entry name" value="Methyltransf_32"/>
    <property type="match status" value="1"/>
</dbReference>
<feature type="region of interest" description="Disordered" evidence="1">
    <location>
        <begin position="1"/>
        <end position="20"/>
    </location>
</feature>
<feature type="region of interest" description="Disordered" evidence="1">
    <location>
        <begin position="448"/>
        <end position="481"/>
    </location>
</feature>
<dbReference type="RefSeq" id="XP_013318356.1">
    <property type="nucleotide sequence ID" value="XM_013462902.1"/>
</dbReference>
<protein>
    <recommendedName>
        <fullName evidence="2">Methyltransferase domain-containing protein</fullName>
    </recommendedName>
</protein>
<feature type="compositionally biased region" description="Low complexity" evidence="1">
    <location>
        <begin position="467"/>
        <end position="477"/>
    </location>
</feature>
<proteinExistence type="predicted"/>
<feature type="compositionally biased region" description="Basic residues" evidence="1">
    <location>
        <begin position="355"/>
        <end position="365"/>
    </location>
</feature>
<dbReference type="PANTHER" id="PTHR12496">
    <property type="entry name" value="CGI-41 METHYLTRANSFERASE"/>
    <property type="match status" value="1"/>
</dbReference>
<feature type="domain" description="Methyltransferase" evidence="2">
    <location>
        <begin position="147"/>
        <end position="407"/>
    </location>
</feature>
<sequence>MAVEGGPESRQRPGLPLHPEWGSEDEYVQSLLSFATSSNLFRNLCGGVHILDFLTREPDLYTYVLPKDWRDWFDLVTVDQVLDLLMHKDLADLEDAVESPNSSLNPPPSLLDYIRTVRKHCLQRQFHPVSDDISDLPRHVSVGMKTKKVHEVTNFAAYIGKLSADVSGRLGDPISVVDFGSGQNYLGRTLASPPYNKHVIAVERRHHNIVGARGMDVHAKLAKKEKIMRNKKEWKRQLALQNNGNGNGNGIPTPPPEKVDTEACLGPDAIFAEADITYKQFDPDKGSMTYIEHDVQDGHLEDILYPPEDDDNIDVDNITTTTTNGDYRSCHDHGHDVNVRSRAAEKDHTTISPAKKPRPKGKPKPKAMVVSLHSCGNLSHHGIRSLILNPSVCAVAMIGCCYNLLTERLGPATYKVPNLLRSNHPRLSSTGSAYDPHGFPMSRTLEDFTTHESHKSHKKPEAETETETQTGQQQQQQHGMQRGVKLNITARMMAVQAPYNWGPDDSEAFFRRHFYRTLLQRILLDLGVVQQCAVADADADADAGVDPGDSSLAGTLAGNRADGGSVTGKDTSGTPLIVGSLRKACFTSFRAYVHGALEKLKADPVEGAMIAERTRSLTDDVIDHYEKEWGYAKKHLAVMWSLMAFSAGVVESIIVTDRWLYLKEQACVEDAWVDIVFDYKHSPRNFVVVGIKKNEAPASQETT</sequence>
<gene>
    <name evidence="3" type="ORF">PV05_02332</name>
</gene>
<reference evidence="3 4" key="1">
    <citation type="submission" date="2015-01" db="EMBL/GenBank/DDBJ databases">
        <title>The Genome Sequence of Exophiala xenobiotica CBS118157.</title>
        <authorList>
            <consortium name="The Broad Institute Genomics Platform"/>
            <person name="Cuomo C."/>
            <person name="de Hoog S."/>
            <person name="Gorbushina A."/>
            <person name="Stielow B."/>
            <person name="Teixiera M."/>
            <person name="Abouelleil A."/>
            <person name="Chapman S.B."/>
            <person name="Priest M."/>
            <person name="Young S.K."/>
            <person name="Wortman J."/>
            <person name="Nusbaum C."/>
            <person name="Birren B."/>
        </authorList>
    </citation>
    <scope>NUCLEOTIDE SEQUENCE [LARGE SCALE GENOMIC DNA]</scope>
    <source>
        <strain evidence="3 4">CBS 118157</strain>
    </source>
</reference>
<evidence type="ECO:0000313" key="4">
    <source>
        <dbReference type="Proteomes" id="UP000054342"/>
    </source>
</evidence>
<dbReference type="InterPro" id="IPR025714">
    <property type="entry name" value="Methyltranfer_dom"/>
</dbReference>
<dbReference type="STRING" id="348802.A0A0D2D604"/>
<dbReference type="AlphaFoldDB" id="A0A0D2D604"/>
<dbReference type="Proteomes" id="UP000054342">
    <property type="component" value="Unassembled WGS sequence"/>
</dbReference>
<name>A0A0D2D604_9EURO</name>
<evidence type="ECO:0000256" key="1">
    <source>
        <dbReference type="SAM" id="MobiDB-lite"/>
    </source>
</evidence>
<organism evidence="3 4">
    <name type="scientific">Exophiala xenobiotica</name>
    <dbReference type="NCBI Taxonomy" id="348802"/>
    <lineage>
        <taxon>Eukaryota</taxon>
        <taxon>Fungi</taxon>
        <taxon>Dikarya</taxon>
        <taxon>Ascomycota</taxon>
        <taxon>Pezizomycotina</taxon>
        <taxon>Eurotiomycetes</taxon>
        <taxon>Chaetothyriomycetidae</taxon>
        <taxon>Chaetothyriales</taxon>
        <taxon>Herpotrichiellaceae</taxon>
        <taxon>Exophiala</taxon>
    </lineage>
</organism>
<evidence type="ECO:0000313" key="3">
    <source>
        <dbReference type="EMBL" id="KIW57772.1"/>
    </source>
</evidence>
<accession>A0A0D2D604</accession>
<dbReference type="EMBL" id="KN847318">
    <property type="protein sequence ID" value="KIW57772.1"/>
    <property type="molecule type" value="Genomic_DNA"/>
</dbReference>
<dbReference type="OrthoDB" id="10258156at2759"/>
<evidence type="ECO:0000259" key="2">
    <source>
        <dbReference type="Pfam" id="PF13679"/>
    </source>
</evidence>
<dbReference type="HOGENOM" id="CLU_016581_1_0_1"/>
<feature type="compositionally biased region" description="Basic and acidic residues" evidence="1">
    <location>
        <begin position="340"/>
        <end position="349"/>
    </location>
</feature>
<keyword evidence="4" id="KW-1185">Reference proteome</keyword>